<protein>
    <submittedName>
        <fullName evidence="1">Right-handed parallel beta-helix repeat-containing protein</fullName>
    </submittedName>
</protein>
<sequence>MKTDLSALLPDGSTYEFWETEPVWDRELFVDGSSPAASDENDGSEAHPFRTINRAAQAATPGTRVWIHAGLYRECVKPAMGGTDPGHMISYEAFGDGDVVISASEEVKDFIPSEGWMLNRGRGAVQPEGVCVWEYDLDPDLFRGYNPFCAVNILHDRLFIEYDKTDMTTYLNRRGCVFCDGKPLKQVPLYGGMAQEDNTYWVEANGQKVHFRLEYDEDPKDHRIEVTVREQCFAPDKPFLNYIRVKDLVCEHAATGAPVPQRGAISAYRGHHWIIEGCTVYWTNGVAIDVGNECWHHTHRPDEVIGYSVIRNCTIQDAGVCGIAGMFAERMLIEGNVIEGTGWQKMELSWEAGAIKLHNSVNGLIRNNVFRDTFRADHLWLDCGNENNRITGNLFLNGIEQREAIFIECTREGINLIDHNVIWNVEGRFDPAKVPVEPGSSGWYKLRENEAVNGYGIYGEGTDRLHVSHNLIGLCRHSGYYLKPVPFRMFGLERGGTSRDAKIRNNIFYACGEAAIDFPTKDNEAEGNLYVKMQGGYLRVMYPEPENCLNLPAWQEFFGFDLEGQNAWFDIDLDEETGEAVFRPAEQGPFAFGKQIERLKMIMDPGKVRKVSADKDLPWTQEEQVLPGPWKAWKMSKGK</sequence>
<reference evidence="1" key="1">
    <citation type="submission" date="2021-01" db="EMBL/GenBank/DDBJ databases">
        <title>Complete genome sequence of Clostridiales bacterium R-7.</title>
        <authorList>
            <person name="Mahoney-Kurpe S.C."/>
            <person name="Palevich N."/>
            <person name="Koike S."/>
            <person name="Moon C.D."/>
            <person name="Attwood G.T."/>
        </authorList>
    </citation>
    <scope>NUCLEOTIDE SEQUENCE</scope>
    <source>
        <strain evidence="1">R-7</strain>
    </source>
</reference>
<organism evidence="1 2">
    <name type="scientific">Aristaeella hokkaidonensis</name>
    <dbReference type="NCBI Taxonomy" id="3046382"/>
    <lineage>
        <taxon>Bacteria</taxon>
        <taxon>Bacillati</taxon>
        <taxon>Bacillota</taxon>
        <taxon>Clostridia</taxon>
        <taxon>Eubacteriales</taxon>
        <taxon>Aristaeellaceae</taxon>
        <taxon>Aristaeella</taxon>
    </lineage>
</organism>
<accession>A0AC61N5L2</accession>
<gene>
    <name evidence="1" type="ORF">JYE49_10310</name>
</gene>
<dbReference type="EMBL" id="CP068393">
    <property type="protein sequence ID" value="QUC66258.1"/>
    <property type="molecule type" value="Genomic_DNA"/>
</dbReference>
<evidence type="ECO:0000313" key="2">
    <source>
        <dbReference type="Proteomes" id="UP000682782"/>
    </source>
</evidence>
<proteinExistence type="predicted"/>
<evidence type="ECO:0000313" key="1">
    <source>
        <dbReference type="EMBL" id="QUC66258.1"/>
    </source>
</evidence>
<name>A0AC61N5L2_9FIRM</name>
<keyword evidence="2" id="KW-1185">Reference proteome</keyword>
<dbReference type="Proteomes" id="UP000682782">
    <property type="component" value="Chromosome"/>
</dbReference>